<keyword evidence="2" id="KW-1133">Transmembrane helix</keyword>
<feature type="compositionally biased region" description="Basic residues" evidence="1">
    <location>
        <begin position="31"/>
        <end position="44"/>
    </location>
</feature>
<protein>
    <submittedName>
        <fullName evidence="4">Uncharacterized protein</fullName>
    </submittedName>
</protein>
<feature type="region of interest" description="Disordered" evidence="1">
    <location>
        <begin position="31"/>
        <end position="69"/>
    </location>
</feature>
<reference evidence="4 5" key="1">
    <citation type="submission" date="2019-12" db="EMBL/GenBank/DDBJ databases">
        <title>Chromosome-level assembly of the Caenorhabditis remanei genome.</title>
        <authorList>
            <person name="Teterina A.A."/>
            <person name="Willis J.H."/>
            <person name="Phillips P.C."/>
        </authorList>
    </citation>
    <scope>NUCLEOTIDE SEQUENCE [LARGE SCALE GENOMIC DNA]</scope>
    <source>
        <strain evidence="4 5">PX506</strain>
        <tissue evidence="4">Whole organism</tissue>
    </source>
</reference>
<dbReference type="RefSeq" id="XP_003102167.2">
    <property type="nucleotide sequence ID" value="XM_003102119.2"/>
</dbReference>
<dbReference type="KEGG" id="crq:GCK72_008199"/>
<evidence type="ECO:0000313" key="4">
    <source>
        <dbReference type="EMBL" id="KAF1759954.1"/>
    </source>
</evidence>
<keyword evidence="2" id="KW-0472">Membrane</keyword>
<dbReference type="Proteomes" id="UP000483820">
    <property type="component" value="Chromosome III"/>
</dbReference>
<feature type="compositionally biased region" description="Low complexity" evidence="1">
    <location>
        <begin position="162"/>
        <end position="181"/>
    </location>
</feature>
<feature type="chain" id="PRO_5025377316" evidence="3">
    <location>
        <begin position="26"/>
        <end position="547"/>
    </location>
</feature>
<evidence type="ECO:0000256" key="1">
    <source>
        <dbReference type="SAM" id="MobiDB-lite"/>
    </source>
</evidence>
<organism evidence="4 5">
    <name type="scientific">Caenorhabditis remanei</name>
    <name type="common">Caenorhabditis vulgaris</name>
    <dbReference type="NCBI Taxonomy" id="31234"/>
    <lineage>
        <taxon>Eukaryota</taxon>
        <taxon>Metazoa</taxon>
        <taxon>Ecdysozoa</taxon>
        <taxon>Nematoda</taxon>
        <taxon>Chromadorea</taxon>
        <taxon>Rhabditida</taxon>
        <taxon>Rhabditina</taxon>
        <taxon>Rhabditomorpha</taxon>
        <taxon>Rhabditoidea</taxon>
        <taxon>Rhabditidae</taxon>
        <taxon>Peloderinae</taxon>
        <taxon>Caenorhabditis</taxon>
    </lineage>
</organism>
<feature type="transmembrane region" description="Helical" evidence="2">
    <location>
        <begin position="475"/>
        <end position="495"/>
    </location>
</feature>
<dbReference type="CTD" id="9814089"/>
<accession>A0A6A5GZJ7</accession>
<dbReference type="EMBL" id="WUAV01000003">
    <property type="protein sequence ID" value="KAF1759954.1"/>
    <property type="molecule type" value="Genomic_DNA"/>
</dbReference>
<gene>
    <name evidence="4" type="ORF">GCK72_008199</name>
</gene>
<evidence type="ECO:0000256" key="2">
    <source>
        <dbReference type="SAM" id="Phobius"/>
    </source>
</evidence>
<keyword evidence="3" id="KW-0732">Signal</keyword>
<feature type="compositionally biased region" description="Polar residues" evidence="1">
    <location>
        <begin position="182"/>
        <end position="192"/>
    </location>
</feature>
<dbReference type="GeneID" id="9814089"/>
<feature type="region of interest" description="Disordered" evidence="1">
    <location>
        <begin position="158"/>
        <end position="192"/>
    </location>
</feature>
<feature type="signal peptide" evidence="3">
    <location>
        <begin position="1"/>
        <end position="25"/>
    </location>
</feature>
<name>A0A6A5GZJ7_CAERE</name>
<evidence type="ECO:0000256" key="3">
    <source>
        <dbReference type="SAM" id="SignalP"/>
    </source>
</evidence>
<dbReference type="AlphaFoldDB" id="A0A6A5GZJ7"/>
<comment type="caution">
    <text evidence="4">The sequence shown here is derived from an EMBL/GenBank/DDBJ whole genome shotgun (WGS) entry which is preliminary data.</text>
</comment>
<proteinExistence type="predicted"/>
<evidence type="ECO:0000313" key="5">
    <source>
        <dbReference type="Proteomes" id="UP000483820"/>
    </source>
</evidence>
<sequence length="547" mass="63518">MVFSSKLAYFSLLAVLYITVCTSEAKRTFKHHNATSPHPRHPTKPRISNTNTPRKPFNFPTATVTAPPTPPHLNLNLSTTTEPPLPLFTPGVRIHPEFADRHCFIDEKLRKEVELFHVIGVRNADAKMMIAGPHDSFNFRFFEASTVTASTVEITTPMSVNDSTSTTDFSTSSTASENSTSPDISNTTDPNTILNSTRDPFFNLMPPKKVTKPIQNFNTALDQVFTDDITVAWDEAAQKFHFVVPDKAFRHYEITYKVYQDMTTHDDRTLAFRVLPPPAMRSRNLTEPYTCHYNVKNNCTMCVSIDDRLVTVGLYRKQEEVKETRFTLPNYLSFDKFFSYADGQGDDYILIHHRGQWIYRINYRMYLLDQNMFFKVFQLKTHDAIFEFDDFEHADEFGLVTRYADYDGHYRYYYSLFNEISGLTTYCVHDKYIDGRLMIIGREKIEPIKTATEALRQTLNIEKGEEYEFPTMLRVLFYCSLVYLSIFLTSQMIPYKKQDVMRDLRHTDREIQRLAPVIESVMKKVHAFLEGTKKEGTKKKEKVKKNK</sequence>
<keyword evidence="2" id="KW-0812">Transmembrane</keyword>